<organism evidence="1">
    <name type="scientific">Aspergillus niger</name>
    <dbReference type="NCBI Taxonomy" id="5061"/>
    <lineage>
        <taxon>Eukaryota</taxon>
        <taxon>Fungi</taxon>
        <taxon>Dikarya</taxon>
        <taxon>Ascomycota</taxon>
        <taxon>Pezizomycotina</taxon>
        <taxon>Eurotiomycetes</taxon>
        <taxon>Eurotiomycetidae</taxon>
        <taxon>Eurotiales</taxon>
        <taxon>Aspergillaceae</taxon>
        <taxon>Aspergillus</taxon>
        <taxon>Aspergillus subgen. Circumdati</taxon>
    </lineage>
</organism>
<dbReference type="GeneID" id="84590911"/>
<sequence length="186" mass="19499">MYPQSLLVLSQGLGCPTCILSQTGGEQHIPPGRYQHPRHNVSNYSQKWMSASFRAVVVDDDGMIQATDELDPYDKNLFVGCWKGPAGRYLAAPSCIGIKGTGSRQLGQAQGVSYILLSPCLGVTASIPVLPESSVCPTQGARAIKTIILVDSVLLLSVLFGSIAVSADTAHCDYGTGGLTGITSSA</sequence>
<dbReference type="VEuPathDB" id="FungiDB:An04g05170"/>
<name>A0AAJ8BMU6_ASPNG</name>
<reference evidence="1" key="1">
    <citation type="submission" date="2025-02" db="EMBL/GenBank/DDBJ databases">
        <authorList>
            <consortium name="NCBI Genome Project"/>
        </authorList>
    </citation>
    <scope>NUCLEOTIDE SEQUENCE</scope>
</reference>
<dbReference type="RefSeq" id="XP_059600580.1">
    <property type="nucleotide sequence ID" value="XM_059747520.1"/>
</dbReference>
<evidence type="ECO:0000313" key="1">
    <source>
        <dbReference type="RefSeq" id="XP_059600580.1"/>
    </source>
</evidence>
<protein>
    <submittedName>
        <fullName evidence="1">Uncharacterized protein</fullName>
    </submittedName>
</protein>
<dbReference type="KEGG" id="ang:An04g05170"/>
<gene>
    <name evidence="1" type="ORF">An04g05170</name>
</gene>
<dbReference type="AlphaFoldDB" id="A0AAJ8BMU6"/>
<reference evidence="1" key="2">
    <citation type="submission" date="2025-08" db="UniProtKB">
        <authorList>
            <consortium name="RefSeq"/>
        </authorList>
    </citation>
    <scope>IDENTIFICATION</scope>
</reference>
<proteinExistence type="predicted"/>
<accession>A0AAJ8BMU6</accession>